<dbReference type="Gene3D" id="3.90.550.10">
    <property type="entry name" value="Spore Coat Polysaccharide Biosynthesis Protein SpsA, Chain A"/>
    <property type="match status" value="1"/>
</dbReference>
<proteinExistence type="predicted"/>
<dbReference type="Pfam" id="PF02348">
    <property type="entry name" value="CTP_transf_3"/>
    <property type="match status" value="1"/>
</dbReference>
<dbReference type="Proteomes" id="UP001501321">
    <property type="component" value="Unassembled WGS sequence"/>
</dbReference>
<dbReference type="PANTHER" id="PTHR21485:SF6">
    <property type="entry name" value="N-ACYLNEURAMINATE CYTIDYLYLTRANSFERASE-RELATED"/>
    <property type="match status" value="1"/>
</dbReference>
<dbReference type="SUPFAM" id="SSF53448">
    <property type="entry name" value="Nucleotide-diphospho-sugar transferases"/>
    <property type="match status" value="1"/>
</dbReference>
<accession>A0ABP8Q2R7</accession>
<dbReference type="InterPro" id="IPR029044">
    <property type="entry name" value="Nucleotide-diphossugar_trans"/>
</dbReference>
<keyword evidence="2" id="KW-1185">Reference proteome</keyword>
<dbReference type="RefSeq" id="WP_345011064.1">
    <property type="nucleotide sequence ID" value="NZ_BAABFC010000009.1"/>
</dbReference>
<dbReference type="GO" id="GO:0016779">
    <property type="term" value="F:nucleotidyltransferase activity"/>
    <property type="evidence" value="ECO:0007669"/>
    <property type="project" value="UniProtKB-KW"/>
</dbReference>
<evidence type="ECO:0000313" key="2">
    <source>
        <dbReference type="Proteomes" id="UP001501321"/>
    </source>
</evidence>
<sequence>MTSKTIAFIFARGGSKGIPGKNIALLGGLPLIAHSIRQARACQAIAQVVVSTDDEAIAEVARQQGAQVPFLRPAELASDKASEWLAWQHAVSHCLRDPSIGPFSVFISLPATAPLRQVQDIDACLKRYGQGDVDMVLTGTPAQRSPFFNMVQQRPDGQVELVMPGQYHRRQDAPPLYDLTTVAYVSSPEFIMAHQGIWQGRVALVSVPRERAIDIDEPLDLYLAECLYQRENHA</sequence>
<name>A0ABP8Q2R7_9GAMM</name>
<organism evidence="1 2">
    <name type="scientific">Pseudaeromonas paramecii</name>
    <dbReference type="NCBI Taxonomy" id="2138166"/>
    <lineage>
        <taxon>Bacteria</taxon>
        <taxon>Pseudomonadati</taxon>
        <taxon>Pseudomonadota</taxon>
        <taxon>Gammaproteobacteria</taxon>
        <taxon>Aeromonadales</taxon>
        <taxon>Aeromonadaceae</taxon>
        <taxon>Pseudaeromonas</taxon>
    </lineage>
</organism>
<keyword evidence="1" id="KW-0808">Transferase</keyword>
<protein>
    <submittedName>
        <fullName evidence="1">Acylneuraminate cytidylyltransferase family protein</fullName>
    </submittedName>
</protein>
<dbReference type="PANTHER" id="PTHR21485">
    <property type="entry name" value="HAD SUPERFAMILY MEMBERS CMAS AND KDSC"/>
    <property type="match status" value="1"/>
</dbReference>
<dbReference type="InterPro" id="IPR050793">
    <property type="entry name" value="CMP-NeuNAc_synthase"/>
</dbReference>
<dbReference type="EMBL" id="BAABFC010000009">
    <property type="protein sequence ID" value="GAA4496673.1"/>
    <property type="molecule type" value="Genomic_DNA"/>
</dbReference>
<evidence type="ECO:0000313" key="1">
    <source>
        <dbReference type="EMBL" id="GAA4496673.1"/>
    </source>
</evidence>
<reference evidence="2" key="1">
    <citation type="journal article" date="2019" name="Int. J. Syst. Evol. Microbiol.">
        <title>The Global Catalogue of Microorganisms (GCM) 10K type strain sequencing project: providing services to taxonomists for standard genome sequencing and annotation.</title>
        <authorList>
            <consortium name="The Broad Institute Genomics Platform"/>
            <consortium name="The Broad Institute Genome Sequencing Center for Infectious Disease"/>
            <person name="Wu L."/>
            <person name="Ma J."/>
        </authorList>
    </citation>
    <scope>NUCLEOTIDE SEQUENCE [LARGE SCALE GENOMIC DNA]</scope>
    <source>
        <strain evidence="2">JCM 32226</strain>
    </source>
</reference>
<dbReference type="CDD" id="cd02513">
    <property type="entry name" value="CMP-NeuAc_Synthase"/>
    <property type="match status" value="1"/>
</dbReference>
<comment type="caution">
    <text evidence="1">The sequence shown here is derived from an EMBL/GenBank/DDBJ whole genome shotgun (WGS) entry which is preliminary data.</text>
</comment>
<gene>
    <name evidence="1" type="ORF">GCM10023095_12070</name>
</gene>
<dbReference type="InterPro" id="IPR003329">
    <property type="entry name" value="Cytidylyl_trans"/>
</dbReference>
<keyword evidence="1" id="KW-0548">Nucleotidyltransferase</keyword>